<dbReference type="EMBL" id="CAJFDH010000005">
    <property type="protein sequence ID" value="CAD5223522.1"/>
    <property type="molecule type" value="Genomic_DNA"/>
</dbReference>
<dbReference type="PANTHER" id="PTHR22898">
    <property type="entry name" value="UNCHARACTERIZED GLYCOSOL TRANSFERASE-RELATED"/>
    <property type="match status" value="1"/>
</dbReference>
<dbReference type="OrthoDB" id="5815225at2759"/>
<dbReference type="Proteomes" id="UP000783686">
    <property type="component" value="Unassembled WGS sequence"/>
</dbReference>
<evidence type="ECO:0008006" key="4">
    <source>
        <dbReference type="Google" id="ProtNLM"/>
    </source>
</evidence>
<feature type="transmembrane region" description="Helical" evidence="1">
    <location>
        <begin position="80"/>
        <end position="103"/>
    </location>
</feature>
<keyword evidence="1" id="KW-0812">Transmembrane</keyword>
<name>A0A811L5I2_9BILA</name>
<evidence type="ECO:0000256" key="1">
    <source>
        <dbReference type="SAM" id="Phobius"/>
    </source>
</evidence>
<dbReference type="PANTHER" id="PTHR22898:SF3">
    <property type="entry name" value="ALPHA-1,2-FUCOSYLTRANSFERASE-RELATED"/>
    <property type="match status" value="1"/>
</dbReference>
<reference evidence="2" key="1">
    <citation type="submission" date="2020-09" db="EMBL/GenBank/DDBJ databases">
        <authorList>
            <person name="Kikuchi T."/>
        </authorList>
    </citation>
    <scope>NUCLEOTIDE SEQUENCE</scope>
    <source>
        <strain evidence="2">SH1</strain>
    </source>
</reference>
<dbReference type="InterPro" id="IPR052501">
    <property type="entry name" value="Alpha-1-2_FucT"/>
</dbReference>
<keyword evidence="3" id="KW-1185">Reference proteome</keyword>
<evidence type="ECO:0000313" key="3">
    <source>
        <dbReference type="Proteomes" id="UP000614601"/>
    </source>
</evidence>
<dbReference type="Proteomes" id="UP000614601">
    <property type="component" value="Unassembled WGS sequence"/>
</dbReference>
<dbReference type="EMBL" id="CAJFCW020000005">
    <property type="protein sequence ID" value="CAG9118115.1"/>
    <property type="molecule type" value="Genomic_DNA"/>
</dbReference>
<gene>
    <name evidence="2" type="ORF">BOKJ2_LOCUS10292</name>
</gene>
<dbReference type="AlphaFoldDB" id="A0A811L5I2"/>
<sequence>MARKSTYQIPYTQLNHLVEPRSFLSLLKSFFLAIFGIVLLLGCTYLIRPNVVTLVQPDVIKYTFRNEENPFEWKRYNKSILVSAGDCAGMGNVIFRLAFVYAMGRRFHRTPIMSYGKNIECKRKDKLELYSYFPNIIGPAFDEPEPESSKAINFGGGTWKSDDFSKLDIPDAVIRPTGLYLQSFLYFNEYRDEIRTMMKPSPGVVSFVDRYIKNVWPDLPKHKMCIHLRSFPSNHPTVSTNITFATESIRFVANYLRESENISDIGLIIFTEKNDWIKTVKEAIKNETDIEKHHSPRLLVRAQEWALAQQHCDSFIITTIGSTYSWWMAYLMKEEAQKRIFYKDEMFLPNHENKKTSFVANEFLPPNWNELDWVNGTLQLKPRSL</sequence>
<evidence type="ECO:0000313" key="2">
    <source>
        <dbReference type="EMBL" id="CAD5223522.1"/>
    </source>
</evidence>
<keyword evidence="1" id="KW-0472">Membrane</keyword>
<comment type="caution">
    <text evidence="2">The sequence shown here is derived from an EMBL/GenBank/DDBJ whole genome shotgun (WGS) entry which is preliminary data.</text>
</comment>
<accession>A0A811L5I2</accession>
<feature type="transmembrane region" description="Helical" evidence="1">
    <location>
        <begin position="30"/>
        <end position="47"/>
    </location>
</feature>
<proteinExistence type="predicted"/>
<organism evidence="2 3">
    <name type="scientific">Bursaphelenchus okinawaensis</name>
    <dbReference type="NCBI Taxonomy" id="465554"/>
    <lineage>
        <taxon>Eukaryota</taxon>
        <taxon>Metazoa</taxon>
        <taxon>Ecdysozoa</taxon>
        <taxon>Nematoda</taxon>
        <taxon>Chromadorea</taxon>
        <taxon>Rhabditida</taxon>
        <taxon>Tylenchina</taxon>
        <taxon>Tylenchomorpha</taxon>
        <taxon>Aphelenchoidea</taxon>
        <taxon>Aphelenchoididae</taxon>
        <taxon>Bursaphelenchus</taxon>
    </lineage>
</organism>
<keyword evidence="1" id="KW-1133">Transmembrane helix</keyword>
<protein>
    <recommendedName>
        <fullName evidence="4">L-Fucosyltransferase</fullName>
    </recommendedName>
</protein>